<dbReference type="PANTHER" id="PTHR33868">
    <property type="entry name" value="EXPRESSED PROTEIN"/>
    <property type="match status" value="1"/>
</dbReference>
<organism evidence="3 4">
    <name type="scientific">Linum trigynum</name>
    <dbReference type="NCBI Taxonomy" id="586398"/>
    <lineage>
        <taxon>Eukaryota</taxon>
        <taxon>Viridiplantae</taxon>
        <taxon>Streptophyta</taxon>
        <taxon>Embryophyta</taxon>
        <taxon>Tracheophyta</taxon>
        <taxon>Spermatophyta</taxon>
        <taxon>Magnoliopsida</taxon>
        <taxon>eudicotyledons</taxon>
        <taxon>Gunneridae</taxon>
        <taxon>Pentapetalae</taxon>
        <taxon>rosids</taxon>
        <taxon>fabids</taxon>
        <taxon>Malpighiales</taxon>
        <taxon>Linaceae</taxon>
        <taxon>Linum</taxon>
    </lineage>
</organism>
<evidence type="ECO:0000313" key="4">
    <source>
        <dbReference type="Proteomes" id="UP001497516"/>
    </source>
</evidence>
<feature type="region of interest" description="Disordered" evidence="1">
    <location>
        <begin position="303"/>
        <end position="330"/>
    </location>
</feature>
<gene>
    <name evidence="3" type="ORF">LTRI10_LOCUS38787</name>
</gene>
<keyword evidence="2" id="KW-1133">Transmembrane helix</keyword>
<dbReference type="EMBL" id="OZ034820">
    <property type="protein sequence ID" value="CAL1398559.1"/>
    <property type="molecule type" value="Genomic_DNA"/>
</dbReference>
<keyword evidence="2" id="KW-0472">Membrane</keyword>
<protein>
    <submittedName>
        <fullName evidence="3">Uncharacterized protein</fullName>
    </submittedName>
</protein>
<feature type="region of interest" description="Disordered" evidence="1">
    <location>
        <begin position="418"/>
        <end position="440"/>
    </location>
</feature>
<reference evidence="3 4" key="1">
    <citation type="submission" date="2024-04" db="EMBL/GenBank/DDBJ databases">
        <authorList>
            <person name="Fracassetti M."/>
        </authorList>
    </citation>
    <scope>NUCLEOTIDE SEQUENCE [LARGE SCALE GENOMIC DNA]</scope>
</reference>
<name>A0AAV2FKM9_9ROSI</name>
<dbReference type="AlphaFoldDB" id="A0AAV2FKM9"/>
<accession>A0AAV2FKM9</accession>
<feature type="compositionally biased region" description="Basic residues" evidence="1">
    <location>
        <begin position="420"/>
        <end position="440"/>
    </location>
</feature>
<proteinExistence type="predicted"/>
<keyword evidence="2" id="KW-0812">Transmembrane</keyword>
<evidence type="ECO:0000256" key="1">
    <source>
        <dbReference type="SAM" id="MobiDB-lite"/>
    </source>
</evidence>
<dbReference type="PANTHER" id="PTHR33868:SF2">
    <property type="entry name" value="EXPRESSED PROTEIN"/>
    <property type="match status" value="1"/>
</dbReference>
<dbReference type="Proteomes" id="UP001497516">
    <property type="component" value="Chromosome 7"/>
</dbReference>
<sequence>MAAAEARAAWQRAANRCFVQEDAKRAPKLACCHSSSSKLSEGEGPTGASEAPDSPAAGFMPFNCNPSYSSLPPDTRWWLQLQPCYGYQKGLTFDQLNALEAEVESLRSGVGTTTDSIMAQEVVSSLDHNSDSTWIDVKKSCESSLDAAYSKISADCFVYVFEGEDQVNGLNASKERSSQSVEADPLVAFHEIAKSNVNSFDPESPWSTVSAKSVPWWRTADKDNLASLVAQKSLDYMENCDLPPPRKFQIDGFPCADPRSSNHDGSASHLLDWRKPSRCVSDPIVHIARPTEIAVGGGQLASTGEHSQTGYDNTFSPTTTLKDVSQDPKSDPCKARLLEALRHSQTRAREAEKAAKQACADKEHVIMLFLKQASQLLSYKQWFQLLQLETLYHQLKNSEDPMATLLFPVALPWMPPMGKKLGKNRSKTTKGSYKRGKRNRARQDMKRYAVAFALGLSLVGTGLLLGWTVGWMLPF</sequence>
<keyword evidence="4" id="KW-1185">Reference proteome</keyword>
<evidence type="ECO:0000256" key="2">
    <source>
        <dbReference type="SAM" id="Phobius"/>
    </source>
</evidence>
<evidence type="ECO:0000313" key="3">
    <source>
        <dbReference type="EMBL" id="CAL1398559.1"/>
    </source>
</evidence>
<feature type="transmembrane region" description="Helical" evidence="2">
    <location>
        <begin position="448"/>
        <end position="473"/>
    </location>
</feature>
<feature type="compositionally biased region" description="Polar residues" evidence="1">
    <location>
        <begin position="303"/>
        <end position="323"/>
    </location>
</feature>
<feature type="region of interest" description="Disordered" evidence="1">
    <location>
        <begin position="26"/>
        <end position="54"/>
    </location>
</feature>